<gene>
    <name evidence="2" type="ORF">BJ989_000294</name>
</gene>
<proteinExistence type="predicted"/>
<dbReference type="SUPFAM" id="SSF53335">
    <property type="entry name" value="S-adenosyl-L-methionine-dependent methyltransferases"/>
    <property type="match status" value="1"/>
</dbReference>
<dbReference type="GO" id="GO:0008168">
    <property type="term" value="F:methyltransferase activity"/>
    <property type="evidence" value="ECO:0007669"/>
    <property type="project" value="UniProtKB-KW"/>
</dbReference>
<sequence length="257" mass="27011">MEPRAPESSPYPADAVVWLAGDPAVDGARTVLVLGDPAPDADLVAALADLGHDVRTSDGATTLPDDAVDVVVAAHALPADLEEAARVLRPGGHVAFAVPGRDPRIPWARKLDRALGVETPTGTAAFEQHAGALVAHAGFGVVEEHTARSWQQVDRARLLALGARIPEVAALDDDERERRLAAAAELYDGYGRGHDGMQLPWLTRCYRAPVRAERRDDGVASGAGHADGATGRESGDAARHEVVTGDGDVDGLLIDFR</sequence>
<comment type="caution">
    <text evidence="2">The sequence shown here is derived from an EMBL/GenBank/DDBJ whole genome shotgun (WGS) entry which is preliminary data.</text>
</comment>
<dbReference type="Proteomes" id="UP000544110">
    <property type="component" value="Unassembled WGS sequence"/>
</dbReference>
<accession>A0A7Y9RU26</accession>
<dbReference type="EMBL" id="JACCAC010000001">
    <property type="protein sequence ID" value="NYG53990.1"/>
    <property type="molecule type" value="Genomic_DNA"/>
</dbReference>
<feature type="region of interest" description="Disordered" evidence="1">
    <location>
        <begin position="216"/>
        <end position="242"/>
    </location>
</feature>
<evidence type="ECO:0000313" key="2">
    <source>
        <dbReference type="EMBL" id="NYG53990.1"/>
    </source>
</evidence>
<keyword evidence="2" id="KW-0489">Methyltransferase</keyword>
<evidence type="ECO:0000313" key="3">
    <source>
        <dbReference type="Proteomes" id="UP000544110"/>
    </source>
</evidence>
<dbReference type="Gene3D" id="3.40.50.150">
    <property type="entry name" value="Vaccinia Virus protein VP39"/>
    <property type="match status" value="1"/>
</dbReference>
<name>A0A7Y9RU26_9ACTN</name>
<protein>
    <submittedName>
        <fullName evidence="2">SAM-dependent methyltransferase</fullName>
    </submittedName>
</protein>
<keyword evidence="3" id="KW-1185">Reference proteome</keyword>
<feature type="compositionally biased region" description="Basic and acidic residues" evidence="1">
    <location>
        <begin position="233"/>
        <end position="242"/>
    </location>
</feature>
<organism evidence="2 3">
    <name type="scientific">Nocardioides perillae</name>
    <dbReference type="NCBI Taxonomy" id="1119534"/>
    <lineage>
        <taxon>Bacteria</taxon>
        <taxon>Bacillati</taxon>
        <taxon>Actinomycetota</taxon>
        <taxon>Actinomycetes</taxon>
        <taxon>Propionibacteriales</taxon>
        <taxon>Nocardioidaceae</taxon>
        <taxon>Nocardioides</taxon>
    </lineage>
</organism>
<evidence type="ECO:0000256" key="1">
    <source>
        <dbReference type="SAM" id="MobiDB-lite"/>
    </source>
</evidence>
<dbReference type="GO" id="GO:0032259">
    <property type="term" value="P:methylation"/>
    <property type="evidence" value="ECO:0007669"/>
    <property type="project" value="UniProtKB-KW"/>
</dbReference>
<dbReference type="InterPro" id="IPR029063">
    <property type="entry name" value="SAM-dependent_MTases_sf"/>
</dbReference>
<reference evidence="2 3" key="1">
    <citation type="submission" date="2020-07" db="EMBL/GenBank/DDBJ databases">
        <title>Sequencing the genomes of 1000 actinobacteria strains.</title>
        <authorList>
            <person name="Klenk H.-P."/>
        </authorList>
    </citation>
    <scope>NUCLEOTIDE SEQUENCE [LARGE SCALE GENOMIC DNA]</scope>
    <source>
        <strain evidence="2 3">DSM 24552</strain>
    </source>
</reference>
<keyword evidence="2" id="KW-0808">Transferase</keyword>
<dbReference type="AlphaFoldDB" id="A0A7Y9RU26"/>
<dbReference type="RefSeq" id="WP_179516705.1">
    <property type="nucleotide sequence ID" value="NZ_JACCAC010000001.1"/>
</dbReference>